<sequence length="126" mass="13747">MKRIFLMLSVTIMAAISLSNTAFAEGDAVKGKKVFKKCKACHTVDQGGKNLIGPNLFGIVGNKAAIHDGYKYSPAMKASGLTWDEATLDTFLKKPKAMVKKTKMTFAGLKKPKHRANVIAYLKTLQ</sequence>
<evidence type="ECO:0000256" key="6">
    <source>
        <dbReference type="ARBA" id="ARBA00022982"/>
    </source>
</evidence>
<dbReference type="InterPro" id="IPR009056">
    <property type="entry name" value="Cyt_c-like_dom"/>
</dbReference>
<dbReference type="FunFam" id="1.10.760.10:FF:000026">
    <property type="entry name" value="Cytochrome C, membrane-bound"/>
    <property type="match status" value="1"/>
</dbReference>
<keyword evidence="4" id="KW-0349">Heme</keyword>
<evidence type="ECO:0000256" key="3">
    <source>
        <dbReference type="ARBA" id="ARBA00022475"/>
    </source>
</evidence>
<dbReference type="PANTHER" id="PTHR11961">
    <property type="entry name" value="CYTOCHROME C"/>
    <property type="match status" value="1"/>
</dbReference>
<evidence type="ECO:0000256" key="4">
    <source>
        <dbReference type="ARBA" id="ARBA00022617"/>
    </source>
</evidence>
<evidence type="ECO:0000259" key="9">
    <source>
        <dbReference type="PROSITE" id="PS51007"/>
    </source>
</evidence>
<comment type="subcellular location">
    <subcellularLocation>
        <location evidence="1">Cell membrane</location>
    </subcellularLocation>
</comment>
<name>A0A3B0SG89_9ZZZZ</name>
<dbReference type="PRINTS" id="PR00604">
    <property type="entry name" value="CYTCHRMECIAB"/>
</dbReference>
<evidence type="ECO:0000256" key="7">
    <source>
        <dbReference type="ARBA" id="ARBA00023004"/>
    </source>
</evidence>
<dbReference type="Gene3D" id="1.10.760.10">
    <property type="entry name" value="Cytochrome c-like domain"/>
    <property type="match status" value="1"/>
</dbReference>
<dbReference type="GO" id="GO:0009055">
    <property type="term" value="F:electron transfer activity"/>
    <property type="evidence" value="ECO:0007669"/>
    <property type="project" value="InterPro"/>
</dbReference>
<reference evidence="10" key="1">
    <citation type="submission" date="2018-06" db="EMBL/GenBank/DDBJ databases">
        <authorList>
            <person name="Zhirakovskaya E."/>
        </authorList>
    </citation>
    <scope>NUCLEOTIDE SEQUENCE</scope>
</reference>
<keyword evidence="7" id="KW-0408">Iron</keyword>
<dbReference type="EMBL" id="UOEJ01000209">
    <property type="protein sequence ID" value="VAW05291.1"/>
    <property type="molecule type" value="Genomic_DNA"/>
</dbReference>
<dbReference type="GO" id="GO:0020037">
    <property type="term" value="F:heme binding"/>
    <property type="evidence" value="ECO:0007669"/>
    <property type="project" value="InterPro"/>
</dbReference>
<evidence type="ECO:0000256" key="5">
    <source>
        <dbReference type="ARBA" id="ARBA00022723"/>
    </source>
</evidence>
<dbReference type="SUPFAM" id="SSF46626">
    <property type="entry name" value="Cytochrome c"/>
    <property type="match status" value="1"/>
</dbReference>
<keyword evidence="2" id="KW-0813">Transport</keyword>
<keyword evidence="3" id="KW-1003">Cell membrane</keyword>
<dbReference type="InterPro" id="IPR036909">
    <property type="entry name" value="Cyt_c-like_dom_sf"/>
</dbReference>
<dbReference type="InterPro" id="IPR002327">
    <property type="entry name" value="Cyt_c_1A/1B"/>
</dbReference>
<dbReference type="AlphaFoldDB" id="A0A3B0SG89"/>
<dbReference type="GO" id="GO:0046872">
    <property type="term" value="F:metal ion binding"/>
    <property type="evidence" value="ECO:0007669"/>
    <property type="project" value="UniProtKB-KW"/>
</dbReference>
<keyword evidence="5" id="KW-0479">Metal-binding</keyword>
<dbReference type="Pfam" id="PF00034">
    <property type="entry name" value="Cytochrom_C"/>
    <property type="match status" value="1"/>
</dbReference>
<keyword evidence="6" id="KW-0249">Electron transport</keyword>
<dbReference type="PROSITE" id="PS51007">
    <property type="entry name" value="CYTC"/>
    <property type="match status" value="1"/>
</dbReference>
<organism evidence="10">
    <name type="scientific">hydrothermal vent metagenome</name>
    <dbReference type="NCBI Taxonomy" id="652676"/>
    <lineage>
        <taxon>unclassified sequences</taxon>
        <taxon>metagenomes</taxon>
        <taxon>ecological metagenomes</taxon>
    </lineage>
</organism>
<evidence type="ECO:0000256" key="8">
    <source>
        <dbReference type="ARBA" id="ARBA00023136"/>
    </source>
</evidence>
<proteinExistence type="predicted"/>
<keyword evidence="8" id="KW-0472">Membrane</keyword>
<feature type="domain" description="Cytochrome c" evidence="9">
    <location>
        <begin position="26"/>
        <end position="126"/>
    </location>
</feature>
<accession>A0A3B0SG89</accession>
<protein>
    <submittedName>
        <fullName evidence="10">Cytochrome c2</fullName>
    </submittedName>
</protein>
<gene>
    <name evidence="10" type="ORF">MNBD_ALPHA01-384</name>
</gene>
<evidence type="ECO:0000256" key="1">
    <source>
        <dbReference type="ARBA" id="ARBA00004236"/>
    </source>
</evidence>
<dbReference type="GO" id="GO:0005886">
    <property type="term" value="C:plasma membrane"/>
    <property type="evidence" value="ECO:0007669"/>
    <property type="project" value="UniProtKB-SubCell"/>
</dbReference>
<evidence type="ECO:0000313" key="10">
    <source>
        <dbReference type="EMBL" id="VAW05291.1"/>
    </source>
</evidence>
<evidence type="ECO:0000256" key="2">
    <source>
        <dbReference type="ARBA" id="ARBA00022448"/>
    </source>
</evidence>